<keyword evidence="2" id="KW-0378">Hydrolase</keyword>
<dbReference type="RefSeq" id="WP_157343620.1">
    <property type="nucleotide sequence ID" value="NZ_WSEK01000004.1"/>
</dbReference>
<dbReference type="Proteomes" id="UP000473525">
    <property type="component" value="Unassembled WGS sequence"/>
</dbReference>
<dbReference type="GO" id="GO:0030246">
    <property type="term" value="F:carbohydrate binding"/>
    <property type="evidence" value="ECO:0007669"/>
    <property type="project" value="InterPro"/>
</dbReference>
<evidence type="ECO:0000256" key="2">
    <source>
        <dbReference type="RuleBase" id="RU361185"/>
    </source>
</evidence>
<dbReference type="Pfam" id="PF01055">
    <property type="entry name" value="Glyco_hydro_31_2nd"/>
    <property type="match status" value="1"/>
</dbReference>
<evidence type="ECO:0000259" key="6">
    <source>
        <dbReference type="Pfam" id="PF21365"/>
    </source>
</evidence>
<dbReference type="GO" id="GO:0004553">
    <property type="term" value="F:hydrolase activity, hydrolyzing O-glycosyl compounds"/>
    <property type="evidence" value="ECO:0007669"/>
    <property type="project" value="InterPro"/>
</dbReference>
<name>A0A6L6XTM7_9ACTN</name>
<sequence>MRHRPVLTSLSVVALLGGLLAVTAPQVTAAPSPAAPAPVRAGEARAVVTAPVGGDWSVRFVDDGATVLASVEEDAVALLTAAGRVPADHVLSTRGSTVELGTADPALTATVQVARAGSGAFEVTATGHGAGITGVSLDLGAGRTEHYLGLGERSDAVDHRGRSVLNRVLDGPYTPTQAKLIDQLVPKPGQGVTPDATYFPIPWFLSTTGYGVLVDNDEDSTFELATKAHPQVNRVTVQSDRLAVRVFLGPTPARALARMTGAIGRQPKPTTPAVYGAWYQARSDVTTEVEQQRASGVPLSVAQTYTHYLPCGDQVAEREQARTKALHDRGVSVTTYFNPMVCVKYHAAYDPGLAAGAFTRNPDGSALTYPYNTASHFEVSQVDFSAPAGRELFQRLLGESVADGYDGWMEDFGEYTPQNAVSADGTPGPTMHNRYVEQYHATARDFEEKAPRPLLRYQRSGWTGAVKESSIVWGGDPTTNWGFDGLTSSVRQGLTMGTSGVSIWGPDIGGFFTLPGDEMPSDELLARWIEYGAFTGVMRLQSGGISMLSADDRPAVTDKAVAPVWKRYTRLRTMLYPYIAGSQQAYHRTGLPLMRHLALTNPADATAVETDDQYLFGDDLLVAPVTRKGATSRRVYLPRGQWLELARTWRLRGDGRLTLGAGEVVEGRRTVRATAPLGTIPLYLRAGAVVPMLPRTVDTLSEYDGPGIERLADRADRRTLLAAPAPGRSRGTLGPDERLTSTVTDAAWAVTLDAHRSRRYDVQATLAGLPKGWEPCAVQAGGHRVRFDYDAARRVLELSATVGARGTLRVTACR</sequence>
<dbReference type="InterPro" id="IPR000322">
    <property type="entry name" value="Glyco_hydro_31_TIM"/>
</dbReference>
<dbReference type="Pfam" id="PF21365">
    <property type="entry name" value="Glyco_hydro_31_3rd"/>
    <property type="match status" value="1"/>
</dbReference>
<protein>
    <submittedName>
        <fullName evidence="7">Uncharacterized protein</fullName>
    </submittedName>
</protein>
<keyword evidence="3" id="KW-0732">Signal</keyword>
<feature type="chain" id="PRO_5026823686" evidence="3">
    <location>
        <begin position="30"/>
        <end position="814"/>
    </location>
</feature>
<dbReference type="EMBL" id="WSEK01000004">
    <property type="protein sequence ID" value="MVQ50530.1"/>
    <property type="molecule type" value="Genomic_DNA"/>
</dbReference>
<dbReference type="PANTHER" id="PTHR46959:SF2">
    <property type="entry name" value="SULFOQUINOVOSIDASE"/>
    <property type="match status" value="1"/>
</dbReference>
<accession>A0A6L6XTM7</accession>
<dbReference type="InterPro" id="IPR011013">
    <property type="entry name" value="Gal_mutarotase_sf_dom"/>
</dbReference>
<dbReference type="InterPro" id="IPR052990">
    <property type="entry name" value="Sulfoquinovosidase_GH31"/>
</dbReference>
<dbReference type="CDD" id="cd14752">
    <property type="entry name" value="GH31_N"/>
    <property type="match status" value="1"/>
</dbReference>
<feature type="domain" description="Glycosyl hydrolase family 31 C-terminal" evidence="6">
    <location>
        <begin position="590"/>
        <end position="690"/>
    </location>
</feature>
<dbReference type="PANTHER" id="PTHR46959">
    <property type="entry name" value="SULFOQUINOVOSIDASE"/>
    <property type="match status" value="1"/>
</dbReference>
<comment type="similarity">
    <text evidence="1 2">Belongs to the glycosyl hydrolase 31 family.</text>
</comment>
<evidence type="ECO:0000256" key="1">
    <source>
        <dbReference type="ARBA" id="ARBA00007806"/>
    </source>
</evidence>
<dbReference type="SUPFAM" id="SSF51011">
    <property type="entry name" value="Glycosyl hydrolase domain"/>
    <property type="match status" value="1"/>
</dbReference>
<reference evidence="7 8" key="1">
    <citation type="submission" date="2019-12" db="EMBL/GenBank/DDBJ databases">
        <authorList>
            <person name="Huq M.A."/>
        </authorList>
    </citation>
    <scope>NUCLEOTIDE SEQUENCE [LARGE SCALE GENOMIC DNA]</scope>
    <source>
        <strain evidence="7 8">MAH-18</strain>
    </source>
</reference>
<dbReference type="InterPro" id="IPR017853">
    <property type="entry name" value="GH"/>
</dbReference>
<dbReference type="SUPFAM" id="SSF74650">
    <property type="entry name" value="Galactose mutarotase-like"/>
    <property type="match status" value="1"/>
</dbReference>
<feature type="domain" description="Glycoside hydrolase family 31 TIM barrel" evidence="4">
    <location>
        <begin position="278"/>
        <end position="579"/>
    </location>
</feature>
<feature type="signal peptide" evidence="3">
    <location>
        <begin position="1"/>
        <end position="29"/>
    </location>
</feature>
<evidence type="ECO:0000259" key="5">
    <source>
        <dbReference type="Pfam" id="PF13802"/>
    </source>
</evidence>
<evidence type="ECO:0000313" key="7">
    <source>
        <dbReference type="EMBL" id="MVQ50530.1"/>
    </source>
</evidence>
<organism evidence="7 8">
    <name type="scientific">Nocardioides agri</name>
    <dbReference type="NCBI Taxonomy" id="2682843"/>
    <lineage>
        <taxon>Bacteria</taxon>
        <taxon>Bacillati</taxon>
        <taxon>Actinomycetota</taxon>
        <taxon>Actinomycetes</taxon>
        <taxon>Propionibacteriales</taxon>
        <taxon>Nocardioidaceae</taxon>
        <taxon>Nocardioides</taxon>
    </lineage>
</organism>
<dbReference type="AlphaFoldDB" id="A0A6L6XTM7"/>
<dbReference type="Gene3D" id="2.60.40.1180">
    <property type="entry name" value="Golgi alpha-mannosidase II"/>
    <property type="match status" value="1"/>
</dbReference>
<feature type="domain" description="Glycoside hydrolase family 31 N-terminal" evidence="5">
    <location>
        <begin position="120"/>
        <end position="223"/>
    </location>
</feature>
<dbReference type="GO" id="GO:0005975">
    <property type="term" value="P:carbohydrate metabolic process"/>
    <property type="evidence" value="ECO:0007669"/>
    <property type="project" value="InterPro"/>
</dbReference>
<dbReference type="Gene3D" id="2.60.40.1760">
    <property type="entry name" value="glycosyl hydrolase (family 31)"/>
    <property type="match status" value="1"/>
</dbReference>
<evidence type="ECO:0000313" key="8">
    <source>
        <dbReference type="Proteomes" id="UP000473525"/>
    </source>
</evidence>
<keyword evidence="8" id="KW-1185">Reference proteome</keyword>
<proteinExistence type="inferred from homology"/>
<dbReference type="InterPro" id="IPR025887">
    <property type="entry name" value="Glyco_hydro_31_N_dom"/>
</dbReference>
<comment type="caution">
    <text evidence="7">The sequence shown here is derived from an EMBL/GenBank/DDBJ whole genome shotgun (WGS) entry which is preliminary data.</text>
</comment>
<dbReference type="InterPro" id="IPR013780">
    <property type="entry name" value="Glyco_hydro_b"/>
</dbReference>
<gene>
    <name evidence="7" type="ORF">GON03_15190</name>
</gene>
<keyword evidence="2" id="KW-0326">Glycosidase</keyword>
<dbReference type="InterPro" id="IPR048395">
    <property type="entry name" value="Glyco_hydro_31_C"/>
</dbReference>
<dbReference type="Pfam" id="PF13802">
    <property type="entry name" value="Gal_mutarotas_2"/>
    <property type="match status" value="1"/>
</dbReference>
<dbReference type="Gene3D" id="3.20.20.80">
    <property type="entry name" value="Glycosidases"/>
    <property type="match status" value="1"/>
</dbReference>
<evidence type="ECO:0000256" key="3">
    <source>
        <dbReference type="SAM" id="SignalP"/>
    </source>
</evidence>
<evidence type="ECO:0000259" key="4">
    <source>
        <dbReference type="Pfam" id="PF01055"/>
    </source>
</evidence>
<dbReference type="SUPFAM" id="SSF51445">
    <property type="entry name" value="(Trans)glycosidases"/>
    <property type="match status" value="1"/>
</dbReference>